<accession>A0A2A6C1B6</accession>
<name>A0A2A6C1B6_PRIPA</name>
<evidence type="ECO:0000313" key="2">
    <source>
        <dbReference type="EnsemblMetazoa" id="PPA45926.1"/>
    </source>
</evidence>
<evidence type="ECO:0000313" key="3">
    <source>
        <dbReference type="Proteomes" id="UP000005239"/>
    </source>
</evidence>
<evidence type="ECO:0000256" key="1">
    <source>
        <dbReference type="SAM" id="MobiDB-lite"/>
    </source>
</evidence>
<protein>
    <submittedName>
        <fullName evidence="2">Uncharacterized protein</fullName>
    </submittedName>
</protein>
<keyword evidence="3" id="KW-1185">Reference proteome</keyword>
<reference evidence="2" key="2">
    <citation type="submission" date="2022-06" db="UniProtKB">
        <authorList>
            <consortium name="EnsemblMetazoa"/>
        </authorList>
    </citation>
    <scope>IDENTIFICATION</scope>
    <source>
        <strain evidence="2">PS312</strain>
    </source>
</reference>
<proteinExistence type="predicted"/>
<feature type="compositionally biased region" description="Basic and acidic residues" evidence="1">
    <location>
        <begin position="36"/>
        <end position="48"/>
    </location>
</feature>
<accession>A0A8R1V6P4</accession>
<dbReference type="Proteomes" id="UP000005239">
    <property type="component" value="Unassembled WGS sequence"/>
</dbReference>
<organism evidence="2 3">
    <name type="scientific">Pristionchus pacificus</name>
    <name type="common">Parasitic nematode worm</name>
    <dbReference type="NCBI Taxonomy" id="54126"/>
    <lineage>
        <taxon>Eukaryota</taxon>
        <taxon>Metazoa</taxon>
        <taxon>Ecdysozoa</taxon>
        <taxon>Nematoda</taxon>
        <taxon>Chromadorea</taxon>
        <taxon>Rhabditida</taxon>
        <taxon>Rhabditina</taxon>
        <taxon>Diplogasteromorpha</taxon>
        <taxon>Diplogasteroidea</taxon>
        <taxon>Neodiplogasteridae</taxon>
        <taxon>Pristionchus</taxon>
    </lineage>
</organism>
<feature type="region of interest" description="Disordered" evidence="1">
    <location>
        <begin position="1"/>
        <end position="52"/>
    </location>
</feature>
<gene>
    <name evidence="2" type="primary">WBGene00284295</name>
</gene>
<dbReference type="AlphaFoldDB" id="A0A2A6C1B6"/>
<reference evidence="3" key="1">
    <citation type="journal article" date="2008" name="Nat. Genet.">
        <title>The Pristionchus pacificus genome provides a unique perspective on nematode lifestyle and parasitism.</title>
        <authorList>
            <person name="Dieterich C."/>
            <person name="Clifton S.W."/>
            <person name="Schuster L.N."/>
            <person name="Chinwalla A."/>
            <person name="Delehaunty K."/>
            <person name="Dinkelacker I."/>
            <person name="Fulton L."/>
            <person name="Fulton R."/>
            <person name="Godfrey J."/>
            <person name="Minx P."/>
            <person name="Mitreva M."/>
            <person name="Roeseler W."/>
            <person name="Tian H."/>
            <person name="Witte H."/>
            <person name="Yang S.P."/>
            <person name="Wilson R.K."/>
            <person name="Sommer R.J."/>
        </authorList>
    </citation>
    <scope>NUCLEOTIDE SEQUENCE [LARGE SCALE GENOMIC DNA]</scope>
    <source>
        <strain evidence="3">PS312</strain>
    </source>
</reference>
<sequence length="70" mass="7560">MSSHEGALDLDESLIRSSSGAKSSSDEGPFLGSEWNEEKVEDSGDNGRKHVFNRGRETGIISLYTAGMRA</sequence>
<dbReference type="EnsemblMetazoa" id="PPA45926.1">
    <property type="protein sequence ID" value="PPA45926.1"/>
    <property type="gene ID" value="WBGene00284295"/>
</dbReference>